<keyword evidence="2" id="KW-1185">Reference proteome</keyword>
<proteinExistence type="predicted"/>
<reference evidence="1" key="1">
    <citation type="journal article" date="2013" name="Int. J. Syst. Evol. Microbiol.">
        <title>Polycladomyces abyssicola gen. nov., sp. nov., a thermophilic filamentous bacterium isolated from hemipelagic sediment.</title>
        <authorList>
            <person name="Tsubouchi T."/>
            <person name="Shimane Y."/>
            <person name="Mori K."/>
            <person name="Usui K."/>
            <person name="Hiraki T."/>
            <person name="Tame A."/>
            <person name="Uematsu K."/>
            <person name="Maruyama T."/>
            <person name="Hatada Y."/>
        </authorList>
    </citation>
    <scope>NUCLEOTIDE SEQUENCE</scope>
    <source>
        <strain evidence="1">JIR-001</strain>
    </source>
</reference>
<dbReference type="RefSeq" id="WP_212773150.1">
    <property type="nucleotide sequence ID" value="NZ_AP024601.1"/>
</dbReference>
<dbReference type="EMBL" id="AP024601">
    <property type="protein sequence ID" value="BCU82857.1"/>
    <property type="molecule type" value="Genomic_DNA"/>
</dbReference>
<dbReference type="Proteomes" id="UP000677436">
    <property type="component" value="Chromosome"/>
</dbReference>
<dbReference type="InterPro" id="IPR053860">
    <property type="entry name" value="DUF6932"/>
</dbReference>
<reference evidence="1" key="2">
    <citation type="journal article" date="2021" name="Microbiol. Resour. Announc.">
        <title>Complete Genome Sequence of Polycladomyces abyssicola JIR-001T, Isolated from Hemipelagic Sediment in Deep Seawater.</title>
        <authorList>
            <person name="Tsubouchi T."/>
            <person name="Kaneko Y."/>
        </authorList>
    </citation>
    <scope>NUCLEOTIDE SEQUENCE</scope>
    <source>
        <strain evidence="1">JIR-001</strain>
    </source>
</reference>
<accession>A0A8D5UGA7</accession>
<dbReference type="AlphaFoldDB" id="A0A8D5UGA7"/>
<name>A0A8D5UGA7_9BACL</name>
<gene>
    <name evidence="1" type="ORF">JIR001_26400</name>
</gene>
<dbReference type="KEGG" id="pabs:JIR001_26400"/>
<sequence>MDLSFSEHGLLPPGTHRLTLEELKESILVTGGFQKPDGWDAYWRYQLVEGLEVMVRQLWEVGYEKIFIDGSFVENKPHPNDIDGYFECPVIDFVKRGQDTLNEIEPIWTWNWRERKPHPDSPHKPQLPMWHKYRVELYPHYTDIPNDLYGFFSNRTGLRDPEGKELPFPDAFRLQRGTYREKGIVQIIR</sequence>
<protein>
    <submittedName>
        <fullName evidence="1">Uncharacterized protein</fullName>
    </submittedName>
</protein>
<dbReference type="Pfam" id="PF22014">
    <property type="entry name" value="DUF6932"/>
    <property type="match status" value="1"/>
</dbReference>
<evidence type="ECO:0000313" key="1">
    <source>
        <dbReference type="EMBL" id="BCU82857.1"/>
    </source>
</evidence>
<evidence type="ECO:0000313" key="2">
    <source>
        <dbReference type="Proteomes" id="UP000677436"/>
    </source>
</evidence>
<organism evidence="1 2">
    <name type="scientific">Polycladomyces abyssicola</name>
    <dbReference type="NCBI Taxonomy" id="1125966"/>
    <lineage>
        <taxon>Bacteria</taxon>
        <taxon>Bacillati</taxon>
        <taxon>Bacillota</taxon>
        <taxon>Bacilli</taxon>
        <taxon>Bacillales</taxon>
        <taxon>Thermoactinomycetaceae</taxon>
        <taxon>Polycladomyces</taxon>
    </lineage>
</organism>